<dbReference type="GO" id="GO:0015288">
    <property type="term" value="F:porin activity"/>
    <property type="evidence" value="ECO:0007669"/>
    <property type="project" value="InterPro"/>
</dbReference>
<dbReference type="Gene3D" id="2.40.160.180">
    <property type="entry name" value="Carbohydrate-selective porin OprB"/>
    <property type="match status" value="1"/>
</dbReference>
<evidence type="ECO:0000256" key="2">
    <source>
        <dbReference type="RuleBase" id="RU363072"/>
    </source>
</evidence>
<evidence type="ECO:0000256" key="3">
    <source>
        <dbReference type="SAM" id="MobiDB-lite"/>
    </source>
</evidence>
<comment type="caution">
    <text evidence="4">The sequence shown here is derived from an EMBL/GenBank/DDBJ whole genome shotgun (WGS) entry which is preliminary data.</text>
</comment>
<evidence type="ECO:0008006" key="6">
    <source>
        <dbReference type="Google" id="ProtNLM"/>
    </source>
</evidence>
<dbReference type="InterPro" id="IPR007049">
    <property type="entry name" value="Carb-sel_porin_OprB"/>
</dbReference>
<dbReference type="GO" id="GO:0008643">
    <property type="term" value="P:carbohydrate transport"/>
    <property type="evidence" value="ECO:0007669"/>
    <property type="project" value="InterPro"/>
</dbReference>
<dbReference type="PANTHER" id="PTHR37944">
    <property type="entry name" value="PORIN B"/>
    <property type="match status" value="1"/>
</dbReference>
<keyword evidence="5" id="KW-1185">Reference proteome</keyword>
<dbReference type="OrthoDB" id="544635at2"/>
<accession>A0A7Z9BY20</accession>
<evidence type="ECO:0000313" key="4">
    <source>
        <dbReference type="EMBL" id="VXD24887.1"/>
    </source>
</evidence>
<feature type="compositionally biased region" description="Polar residues" evidence="3">
    <location>
        <begin position="99"/>
        <end position="125"/>
    </location>
</feature>
<dbReference type="RefSeq" id="WP_083622195.1">
    <property type="nucleotide sequence ID" value="NZ_LR735020.1"/>
</dbReference>
<dbReference type="AlphaFoldDB" id="A0A7Z9BY20"/>
<gene>
    <name evidence="4" type="ORF">PL9631_900017</name>
</gene>
<dbReference type="InterPro" id="IPR038673">
    <property type="entry name" value="OprB_sf"/>
</dbReference>
<dbReference type="PANTHER" id="PTHR37944:SF1">
    <property type="entry name" value="PORIN B"/>
    <property type="match status" value="1"/>
</dbReference>
<sequence length="511" mass="56712">MNTIPSDVLVFFGARGDDASKLLVGSLLTLSIAIAPFPVRANQRSPISTPSEKINSNHQQLPEYSKLFTDHPAILSLSEIPVFSTQAKDLFVENRTDSTLETPSPQTNPTETEDQPQSPESQPANPFNDKLTGDWGDFRSTLADHGMTFDLEFTQFYQGLVSGAGDQPFEYGGRLDSFVKLDTAKLGLWEGGSLNTHIEYRFGNLPGALGNTFFPTNTAMEFPSESPNTVIATSLYFSQRLGDRASFLIGKINALDLLENDLFFGGWGNRRFMNSVFAAPPSGLVPPVFIGAIANVRLDPVNLSFWVYDPDDRTRDYWPGDLFSHGVTFSLTTSYNTQIAQRPTSFSLTGIYTTKAGTDFSSISESFRAGIEPLTKQGAYSVAFQFSHLLHLNPSHPRQGWGVFFKGAISDGNPNYVQKSLIAGIGGMGLFRGRELDSFGLGYYYYDLSNDLQDTLNSRKNRFGDEQGFEVYYSYGVTPYFYLTADFQYIDPPRNFIDDAFIAGLRANIRF</sequence>
<reference evidence="4" key="1">
    <citation type="submission" date="2019-10" db="EMBL/GenBank/DDBJ databases">
        <authorList>
            <consortium name="Genoscope - CEA"/>
            <person name="William W."/>
        </authorList>
    </citation>
    <scope>NUCLEOTIDE SEQUENCE [LARGE SCALE GENOMIC DNA]</scope>
    <source>
        <strain evidence="4">BBR_PRJEB10994</strain>
    </source>
</reference>
<dbReference type="Pfam" id="PF04966">
    <property type="entry name" value="OprB"/>
    <property type="match status" value="1"/>
</dbReference>
<dbReference type="EMBL" id="CZCS02000235">
    <property type="protein sequence ID" value="VXD24887.1"/>
    <property type="molecule type" value="Genomic_DNA"/>
</dbReference>
<name>A0A7Z9BY20_9CYAN</name>
<comment type="similarity">
    <text evidence="1 2">Belongs to the OprB family.</text>
</comment>
<feature type="region of interest" description="Disordered" evidence="3">
    <location>
        <begin position="96"/>
        <end position="133"/>
    </location>
</feature>
<dbReference type="Proteomes" id="UP000182190">
    <property type="component" value="Unassembled WGS sequence"/>
</dbReference>
<proteinExistence type="inferred from homology"/>
<dbReference type="GO" id="GO:0016020">
    <property type="term" value="C:membrane"/>
    <property type="evidence" value="ECO:0007669"/>
    <property type="project" value="InterPro"/>
</dbReference>
<evidence type="ECO:0000256" key="1">
    <source>
        <dbReference type="ARBA" id="ARBA00008769"/>
    </source>
</evidence>
<dbReference type="InterPro" id="IPR052932">
    <property type="entry name" value="OprB_Porin"/>
</dbReference>
<organism evidence="4 5">
    <name type="scientific">Planktothrix paucivesiculata PCC 9631</name>
    <dbReference type="NCBI Taxonomy" id="671071"/>
    <lineage>
        <taxon>Bacteria</taxon>
        <taxon>Bacillati</taxon>
        <taxon>Cyanobacteriota</taxon>
        <taxon>Cyanophyceae</taxon>
        <taxon>Oscillatoriophycideae</taxon>
        <taxon>Oscillatoriales</taxon>
        <taxon>Microcoleaceae</taxon>
        <taxon>Planktothrix</taxon>
    </lineage>
</organism>
<evidence type="ECO:0000313" key="5">
    <source>
        <dbReference type="Proteomes" id="UP000182190"/>
    </source>
</evidence>
<protein>
    <recommendedName>
        <fullName evidence="6">Porin</fullName>
    </recommendedName>
</protein>